<keyword evidence="3" id="KW-0820">tRNA-binding</keyword>
<gene>
    <name evidence="16" type="primary">dusB</name>
    <name evidence="16" type="ORF">FUT82_06225</name>
</gene>
<comment type="cofactor">
    <cofactor evidence="1 12 14">
        <name>FMN</name>
        <dbReference type="ChEBI" id="CHEBI:58210"/>
    </cofactor>
</comment>
<comment type="function">
    <text evidence="2 12">Catalyzes the synthesis of 5,6-dihydrouridine (D), a modified base found in the D-loop of most tRNAs, via the reduction of the C5-C6 double bond in target uridines.</text>
</comment>
<keyword evidence="9 12" id="KW-0560">Oxidoreductase</keyword>
<feature type="active site" description="Proton donor" evidence="13">
    <location>
        <position position="110"/>
    </location>
</feature>
<dbReference type="InterPro" id="IPR024036">
    <property type="entry name" value="tRNA-dHydroUridine_Synthase_C"/>
</dbReference>
<evidence type="ECO:0000256" key="4">
    <source>
        <dbReference type="ARBA" id="ARBA00022630"/>
    </source>
</evidence>
<organism evidence="16 17">
    <name type="scientific">Treponema phagedenis</name>
    <dbReference type="NCBI Taxonomy" id="162"/>
    <lineage>
        <taxon>Bacteria</taxon>
        <taxon>Pseudomonadati</taxon>
        <taxon>Spirochaetota</taxon>
        <taxon>Spirochaetia</taxon>
        <taxon>Spirochaetales</taxon>
        <taxon>Treponemataceae</taxon>
        <taxon>Treponema</taxon>
    </lineage>
</organism>
<dbReference type="PIRSF" id="PIRSF006621">
    <property type="entry name" value="Dus"/>
    <property type="match status" value="1"/>
</dbReference>
<evidence type="ECO:0000256" key="13">
    <source>
        <dbReference type="PIRSR" id="PIRSR006621-1"/>
    </source>
</evidence>
<evidence type="ECO:0000259" key="15">
    <source>
        <dbReference type="Pfam" id="PF01207"/>
    </source>
</evidence>
<keyword evidence="8" id="KW-0694">RNA-binding</keyword>
<dbReference type="InterPro" id="IPR001269">
    <property type="entry name" value="DUS_fam"/>
</dbReference>
<keyword evidence="4 12" id="KW-0285">Flavoprotein</keyword>
<dbReference type="EMBL" id="CP042817">
    <property type="protein sequence ID" value="QEJ97628.1"/>
    <property type="molecule type" value="Genomic_DNA"/>
</dbReference>
<feature type="binding site" evidence="14">
    <location>
        <position position="154"/>
    </location>
    <ligand>
        <name>FMN</name>
        <dbReference type="ChEBI" id="CHEBI:58210"/>
    </ligand>
</feature>
<dbReference type="SUPFAM" id="SSF51395">
    <property type="entry name" value="FMN-linked oxidoreductases"/>
    <property type="match status" value="1"/>
</dbReference>
<keyword evidence="7" id="KW-0521">NADP</keyword>
<dbReference type="Gene3D" id="3.20.20.70">
    <property type="entry name" value="Aldolase class I"/>
    <property type="match status" value="1"/>
</dbReference>
<dbReference type="GeneID" id="57752654"/>
<dbReference type="GO" id="GO:0000049">
    <property type="term" value="F:tRNA binding"/>
    <property type="evidence" value="ECO:0007669"/>
    <property type="project" value="UniProtKB-KW"/>
</dbReference>
<keyword evidence="5 12" id="KW-0288">FMN</keyword>
<dbReference type="InterPro" id="IPR013785">
    <property type="entry name" value="Aldolase_TIM"/>
</dbReference>
<evidence type="ECO:0000256" key="9">
    <source>
        <dbReference type="ARBA" id="ARBA00023002"/>
    </source>
</evidence>
<accession>A0AAE6ISW7</accession>
<dbReference type="AlphaFoldDB" id="A0AAE6ISW7"/>
<dbReference type="GO" id="GO:0050660">
    <property type="term" value="F:flavin adenine dinucleotide binding"/>
    <property type="evidence" value="ECO:0007669"/>
    <property type="project" value="InterPro"/>
</dbReference>
<evidence type="ECO:0000256" key="3">
    <source>
        <dbReference type="ARBA" id="ARBA00022555"/>
    </source>
</evidence>
<sequence>MYTKTLYRPVRIGKLQLKGNLFLAPAAGYSDVTFRSVAVEWGADFTYTEMVSSEAMVRDSQKTENLFKRAPNEQAYAVQIFGSNPNHMAETAKKILEKASPSCIDINAGCPMPKITKTGAGSALMRNPQNLYTVTKAVRDAIDTVNISVPVTVKIRSGWNTEHLTWKDAAQAAVDAGAAAITIHPRTASQCYGGKADWTILAQLAQMLHPQGISVFGSGDLFTPEDAKAMLEQTDCDAVMFARGAMGNPFIFKRTKELLLHGSYADISFERKLKTGWDELLILTQELGEERACKEMRKRFAAYTKGLEGGAELRKDFVKASTIEEYKSILSMAL</sequence>
<dbReference type="InterPro" id="IPR004652">
    <property type="entry name" value="DusB-like"/>
</dbReference>
<evidence type="ECO:0000256" key="11">
    <source>
        <dbReference type="ARBA" id="ARBA00048802"/>
    </source>
</evidence>
<evidence type="ECO:0000256" key="14">
    <source>
        <dbReference type="PIRSR" id="PIRSR006621-2"/>
    </source>
</evidence>
<evidence type="ECO:0000313" key="16">
    <source>
        <dbReference type="EMBL" id="QEJ97628.1"/>
    </source>
</evidence>
<dbReference type="Proteomes" id="UP000323594">
    <property type="component" value="Chromosome"/>
</dbReference>
<evidence type="ECO:0000256" key="8">
    <source>
        <dbReference type="ARBA" id="ARBA00022884"/>
    </source>
</evidence>
<keyword evidence="6 12" id="KW-0819">tRNA processing</keyword>
<dbReference type="InterPro" id="IPR035587">
    <property type="entry name" value="DUS-like_FMN-bd"/>
</dbReference>
<evidence type="ECO:0000256" key="10">
    <source>
        <dbReference type="ARBA" id="ARBA00048205"/>
    </source>
</evidence>
<protein>
    <recommendedName>
        <fullName evidence="12">tRNA-dihydrouridine synthase</fullName>
        <ecNumber evidence="12">1.3.1.-</ecNumber>
    </recommendedName>
</protein>
<evidence type="ECO:0000256" key="5">
    <source>
        <dbReference type="ARBA" id="ARBA00022643"/>
    </source>
</evidence>
<evidence type="ECO:0000256" key="12">
    <source>
        <dbReference type="PIRNR" id="PIRNR006621"/>
    </source>
</evidence>
<keyword evidence="14" id="KW-0547">Nucleotide-binding</keyword>
<dbReference type="RefSeq" id="WP_024753321.1">
    <property type="nucleotide sequence ID" value="NZ_CP027018.1"/>
</dbReference>
<feature type="binding site" evidence="14">
    <location>
        <position position="79"/>
    </location>
    <ligand>
        <name>FMN</name>
        <dbReference type="ChEBI" id="CHEBI:58210"/>
    </ligand>
</feature>
<evidence type="ECO:0000256" key="7">
    <source>
        <dbReference type="ARBA" id="ARBA00022857"/>
    </source>
</evidence>
<comment type="catalytic activity">
    <reaction evidence="10">
        <text>a 5,6-dihydrouridine in tRNA + NADP(+) = a uridine in tRNA + NADPH + H(+)</text>
        <dbReference type="Rhea" id="RHEA:23624"/>
        <dbReference type="Rhea" id="RHEA-COMP:13339"/>
        <dbReference type="Rhea" id="RHEA-COMP:13887"/>
        <dbReference type="ChEBI" id="CHEBI:15378"/>
        <dbReference type="ChEBI" id="CHEBI:57783"/>
        <dbReference type="ChEBI" id="CHEBI:58349"/>
        <dbReference type="ChEBI" id="CHEBI:65315"/>
        <dbReference type="ChEBI" id="CHEBI:74443"/>
    </reaction>
</comment>
<dbReference type="PANTHER" id="PTHR45846:SF1">
    <property type="entry name" value="TRNA-DIHYDROURIDINE(47) SYNTHASE [NAD(P)(+)]-LIKE"/>
    <property type="match status" value="1"/>
</dbReference>
<dbReference type="Gene3D" id="1.10.1200.80">
    <property type="entry name" value="Putative flavin oxidoreducatase, domain 2"/>
    <property type="match status" value="1"/>
</dbReference>
<dbReference type="PANTHER" id="PTHR45846">
    <property type="entry name" value="TRNA-DIHYDROURIDINE(47) SYNTHASE [NAD(P)(+)]-LIKE"/>
    <property type="match status" value="1"/>
</dbReference>
<evidence type="ECO:0000256" key="1">
    <source>
        <dbReference type="ARBA" id="ARBA00001917"/>
    </source>
</evidence>
<reference evidence="16 17" key="1">
    <citation type="submission" date="2019-08" db="EMBL/GenBank/DDBJ databases">
        <authorList>
            <person name="Kuhnert P."/>
        </authorList>
    </citation>
    <scope>NUCLEOTIDE SEQUENCE [LARGE SCALE GENOMIC DNA]</scope>
    <source>
        <strain evidence="16 17">B36.5</strain>
    </source>
</reference>
<feature type="domain" description="DUS-like FMN-binding" evidence="15">
    <location>
        <begin position="23"/>
        <end position="327"/>
    </location>
</feature>
<evidence type="ECO:0000313" key="17">
    <source>
        <dbReference type="Proteomes" id="UP000323594"/>
    </source>
</evidence>
<dbReference type="Pfam" id="PF01207">
    <property type="entry name" value="Dus"/>
    <property type="match status" value="1"/>
</dbReference>
<comment type="similarity">
    <text evidence="12">Belongs to the dus family.</text>
</comment>
<dbReference type="InterPro" id="IPR018517">
    <property type="entry name" value="tRNA_hU_synthase_CS"/>
</dbReference>
<dbReference type="CDD" id="cd02801">
    <property type="entry name" value="DUS_like_FMN"/>
    <property type="match status" value="1"/>
</dbReference>
<dbReference type="GO" id="GO:0017150">
    <property type="term" value="F:tRNA dihydrouridine synthase activity"/>
    <property type="evidence" value="ECO:0007669"/>
    <property type="project" value="InterPro"/>
</dbReference>
<evidence type="ECO:0000256" key="6">
    <source>
        <dbReference type="ARBA" id="ARBA00022694"/>
    </source>
</evidence>
<feature type="binding site" evidence="14">
    <location>
        <position position="184"/>
    </location>
    <ligand>
        <name>FMN</name>
        <dbReference type="ChEBI" id="CHEBI:58210"/>
    </ligand>
</feature>
<comment type="catalytic activity">
    <reaction evidence="11">
        <text>a 5,6-dihydrouridine in tRNA + NAD(+) = a uridine in tRNA + NADH + H(+)</text>
        <dbReference type="Rhea" id="RHEA:54452"/>
        <dbReference type="Rhea" id="RHEA-COMP:13339"/>
        <dbReference type="Rhea" id="RHEA-COMP:13887"/>
        <dbReference type="ChEBI" id="CHEBI:15378"/>
        <dbReference type="ChEBI" id="CHEBI:57540"/>
        <dbReference type="ChEBI" id="CHEBI:57945"/>
        <dbReference type="ChEBI" id="CHEBI:65315"/>
        <dbReference type="ChEBI" id="CHEBI:74443"/>
    </reaction>
</comment>
<name>A0AAE6ISW7_TREPH</name>
<feature type="binding site" evidence="14">
    <location>
        <begin position="242"/>
        <end position="243"/>
    </location>
    <ligand>
        <name>FMN</name>
        <dbReference type="ChEBI" id="CHEBI:58210"/>
    </ligand>
</feature>
<proteinExistence type="inferred from homology"/>
<evidence type="ECO:0000256" key="2">
    <source>
        <dbReference type="ARBA" id="ARBA00002790"/>
    </source>
</evidence>
<dbReference type="NCBIfam" id="TIGR00737">
    <property type="entry name" value="nifR3_yhdG"/>
    <property type="match status" value="1"/>
</dbReference>
<dbReference type="PROSITE" id="PS01136">
    <property type="entry name" value="UPF0034"/>
    <property type="match status" value="1"/>
</dbReference>
<dbReference type="EC" id="1.3.1.-" evidence="12"/>